<dbReference type="eggNOG" id="COG1073">
    <property type="taxonomic scope" value="Bacteria"/>
</dbReference>
<protein>
    <recommendedName>
        <fullName evidence="5">DUF3530 family protein</fullName>
    </recommendedName>
</protein>
<dbReference type="EMBL" id="CP001614">
    <property type="protein sequence ID" value="ACR14683.1"/>
    <property type="molecule type" value="Genomic_DNA"/>
</dbReference>
<feature type="compositionally biased region" description="Pro residues" evidence="1">
    <location>
        <begin position="140"/>
        <end position="150"/>
    </location>
</feature>
<evidence type="ECO:0000256" key="1">
    <source>
        <dbReference type="SAM" id="MobiDB-lite"/>
    </source>
</evidence>
<evidence type="ECO:0000256" key="2">
    <source>
        <dbReference type="SAM" id="SignalP"/>
    </source>
</evidence>
<proteinExistence type="predicted"/>
<feature type="chain" id="PRO_5002947069" description="DUF3530 family protein" evidence="2">
    <location>
        <begin position="31"/>
        <end position="345"/>
    </location>
</feature>
<dbReference type="KEGG" id="ttu:TERTU_3140"/>
<reference evidence="3 4" key="1">
    <citation type="journal article" date="2009" name="PLoS ONE">
        <title>The complete genome of Teredinibacter turnerae T7901: an intracellular endosymbiont of marine wood-boring bivalves (shipworms).</title>
        <authorList>
            <person name="Yang J.C."/>
            <person name="Madupu R."/>
            <person name="Durkin A.S."/>
            <person name="Ekborg N.A."/>
            <person name="Pedamallu C.S."/>
            <person name="Hostetler J.B."/>
            <person name="Radune D."/>
            <person name="Toms B.S."/>
            <person name="Henrissat B."/>
            <person name="Coutinho P.M."/>
            <person name="Schwarz S."/>
            <person name="Field L."/>
            <person name="Trindade-Silva A.E."/>
            <person name="Soares C.A.G."/>
            <person name="Elshahawi S."/>
            <person name="Hanora A."/>
            <person name="Schmidt E.W."/>
            <person name="Haygood M.G."/>
            <person name="Posfai J."/>
            <person name="Benner J."/>
            <person name="Madinger C."/>
            <person name="Nove J."/>
            <person name="Anton B."/>
            <person name="Chaudhary K."/>
            <person name="Foster J."/>
            <person name="Holman A."/>
            <person name="Kumar S."/>
            <person name="Lessard P.A."/>
            <person name="Luyten Y.A."/>
            <person name="Slatko B."/>
            <person name="Wood N."/>
            <person name="Wu B."/>
            <person name="Teplitski M."/>
            <person name="Mougous J.D."/>
            <person name="Ward N."/>
            <person name="Eisen J.A."/>
            <person name="Badger J.H."/>
            <person name="Distel D.L."/>
        </authorList>
    </citation>
    <scope>NUCLEOTIDE SEQUENCE [LARGE SCALE GENOMIC DNA]</scope>
    <source>
        <strain evidence="4">ATCC 39867 / T7901</strain>
    </source>
</reference>
<dbReference type="Gene3D" id="3.40.50.1820">
    <property type="entry name" value="alpha/beta hydrolase"/>
    <property type="match status" value="1"/>
</dbReference>
<dbReference type="Pfam" id="PF12048">
    <property type="entry name" value="DUF3530"/>
    <property type="match status" value="1"/>
</dbReference>
<dbReference type="InterPro" id="IPR022529">
    <property type="entry name" value="DUF3530"/>
</dbReference>
<feature type="signal peptide" evidence="2">
    <location>
        <begin position="1"/>
        <end position="30"/>
    </location>
</feature>
<feature type="compositionally biased region" description="Pro residues" evidence="1">
    <location>
        <begin position="44"/>
        <end position="54"/>
    </location>
</feature>
<gene>
    <name evidence="3" type="ordered locus">TERTU_3140</name>
</gene>
<dbReference type="ESTHER" id="tertt-c5bpb2">
    <property type="family name" value="Duf_3530"/>
</dbReference>
<dbReference type="RefSeq" id="WP_015820797.1">
    <property type="nucleotide sequence ID" value="NC_012997.1"/>
</dbReference>
<dbReference type="Proteomes" id="UP000009080">
    <property type="component" value="Chromosome"/>
</dbReference>
<keyword evidence="2" id="KW-0732">Signal</keyword>
<name>C5BPB2_TERTT</name>
<keyword evidence="4" id="KW-1185">Reference proteome</keyword>
<dbReference type="AlphaFoldDB" id="C5BPB2"/>
<organism evidence="3 4">
    <name type="scientific">Teredinibacter turnerae (strain ATCC 39867 / T7901)</name>
    <dbReference type="NCBI Taxonomy" id="377629"/>
    <lineage>
        <taxon>Bacteria</taxon>
        <taxon>Pseudomonadati</taxon>
        <taxon>Pseudomonadota</taxon>
        <taxon>Gammaproteobacteria</taxon>
        <taxon>Cellvibrionales</taxon>
        <taxon>Cellvibrionaceae</taxon>
        <taxon>Teredinibacter</taxon>
    </lineage>
</organism>
<feature type="region of interest" description="Disordered" evidence="1">
    <location>
        <begin position="36"/>
        <end position="56"/>
    </location>
</feature>
<evidence type="ECO:0008006" key="5">
    <source>
        <dbReference type="Google" id="ProtNLM"/>
    </source>
</evidence>
<evidence type="ECO:0000313" key="4">
    <source>
        <dbReference type="Proteomes" id="UP000009080"/>
    </source>
</evidence>
<dbReference type="STRING" id="377629.TERTU_3140"/>
<accession>C5BPB2</accession>
<evidence type="ECO:0000313" key="3">
    <source>
        <dbReference type="EMBL" id="ACR14683.1"/>
    </source>
</evidence>
<dbReference type="SUPFAM" id="SSF53474">
    <property type="entry name" value="alpha/beta-Hydrolases"/>
    <property type="match status" value="1"/>
</dbReference>
<dbReference type="OrthoDB" id="9776279at2"/>
<feature type="region of interest" description="Disordered" evidence="1">
    <location>
        <begin position="137"/>
        <end position="174"/>
    </location>
</feature>
<dbReference type="HOGENOM" id="CLU_071574_0_0_6"/>
<sequence>MATPLNRFFCFASKAPLLLCLTWYSVVAIAQPATTPETTAPAEQPTPTPIPSARPVPDLEARTQQLIAQELSKEEVVWLEGGADKFPAVWKADTSGDPFGAILLIHGAGQTLDWPSSLHELRNSLTDFGWSTLSISLPQPDLPPAPPRPSALPAENPTPTDGIATNDDDATTPELSPEITARLQAAVAYLNSRGQYNLAIAGEDVGALWATQYVARLARDFAGSKKNRPRGKVNAKMSRPVRALILINARNSVPYQTGVPEKNLSDWFNDPGLPILDVYFGSHFLDEKEPAIRAKNARRKRLTDYVQLQLIDSPIQSSGGETQLSRRVRGFLNKHAKGVELEASR</sequence>
<dbReference type="InterPro" id="IPR029058">
    <property type="entry name" value="AB_hydrolase_fold"/>
</dbReference>